<evidence type="ECO:0000256" key="5">
    <source>
        <dbReference type="ARBA" id="ARBA00022955"/>
    </source>
</evidence>
<keyword evidence="10 13" id="KW-0472">Membrane</keyword>
<dbReference type="Proteomes" id="UP000478008">
    <property type="component" value="Unassembled WGS sequence"/>
</dbReference>
<dbReference type="Gene3D" id="1.20.120.1630">
    <property type="match status" value="1"/>
</dbReference>
<accession>A0A7D9H289</accession>
<feature type="transmembrane region" description="Helical" evidence="13">
    <location>
        <begin position="12"/>
        <end position="36"/>
    </location>
</feature>
<feature type="transmembrane region" description="Helical" evidence="13">
    <location>
        <begin position="75"/>
        <end position="96"/>
    </location>
</feature>
<evidence type="ECO:0000256" key="2">
    <source>
        <dbReference type="ARBA" id="ARBA00005402"/>
    </source>
</evidence>
<evidence type="ECO:0000256" key="13">
    <source>
        <dbReference type="RuleBase" id="RU369120"/>
    </source>
</evidence>
<protein>
    <recommendedName>
        <fullName evidence="13">Delta(14)-sterol reductase</fullName>
    </recommendedName>
    <alternativeName>
        <fullName evidence="13">C-14 sterol reductase</fullName>
    </alternativeName>
    <alternativeName>
        <fullName evidence="13">Sterol C14-reductase</fullName>
    </alternativeName>
</protein>
<keyword evidence="8 13" id="KW-0756">Sterol biosynthesis</keyword>
<evidence type="ECO:0000256" key="10">
    <source>
        <dbReference type="ARBA" id="ARBA00023136"/>
    </source>
</evidence>
<dbReference type="GO" id="GO:0050613">
    <property type="term" value="F:Delta14-sterol reductase activity"/>
    <property type="evidence" value="ECO:0007669"/>
    <property type="project" value="TreeGrafter"/>
</dbReference>
<reference evidence="14 17" key="2">
    <citation type="journal article" date="2020" name="Appl. Microbiol. Biotechnol.">
        <title>Targeted gene deletion in Brettanomyces bruxellensis with an expression-free CRISPR-Cas9 system.</title>
        <authorList>
            <person name="Varela C."/>
            <person name="Bartel C."/>
            <person name="Onetto C."/>
            <person name="Borneman A."/>
        </authorList>
    </citation>
    <scope>NUCLEOTIDE SEQUENCE [LARGE SCALE GENOMIC DNA]</scope>
    <source>
        <strain evidence="14 17">AWRI1613</strain>
    </source>
</reference>
<comment type="similarity">
    <text evidence="2 13">Belongs to the ERG4/ERG24 family.</text>
</comment>
<dbReference type="Proteomes" id="UP000568158">
    <property type="component" value="Unassembled WGS sequence"/>
</dbReference>
<dbReference type="PANTHER" id="PTHR21257:SF52">
    <property type="entry name" value="DELTA(14)-STEROL REDUCTASE TM7SF2"/>
    <property type="match status" value="1"/>
</dbReference>
<evidence type="ECO:0000256" key="6">
    <source>
        <dbReference type="ARBA" id="ARBA00022989"/>
    </source>
</evidence>
<dbReference type="EMBL" id="CABFWN010000002">
    <property type="protein sequence ID" value="VUG17889.1"/>
    <property type="molecule type" value="Genomic_DNA"/>
</dbReference>
<reference evidence="15 16" key="1">
    <citation type="submission" date="2019-07" db="EMBL/GenBank/DDBJ databases">
        <authorList>
            <person name="Friedrich A."/>
            <person name="Schacherer J."/>
        </authorList>
    </citation>
    <scope>NUCLEOTIDE SEQUENCE [LARGE SCALE GENOMIC DNA]</scope>
</reference>
<evidence type="ECO:0000256" key="8">
    <source>
        <dbReference type="ARBA" id="ARBA00023011"/>
    </source>
</evidence>
<feature type="transmembrane region" description="Helical" evidence="13">
    <location>
        <begin position="242"/>
        <end position="261"/>
    </location>
</feature>
<keyword evidence="5 13" id="KW-0752">Steroid biosynthesis</keyword>
<keyword evidence="4 13" id="KW-0812">Transmembrane</keyword>
<dbReference type="AlphaFoldDB" id="A0A7D9H289"/>
<proteinExistence type="inferred from homology"/>
<dbReference type="PANTHER" id="PTHR21257">
    <property type="entry name" value="DELTA(14)-STEROL REDUCTASE"/>
    <property type="match status" value="1"/>
</dbReference>
<dbReference type="PROSITE" id="PS01017">
    <property type="entry name" value="STEROL_REDUCT_1"/>
    <property type="match status" value="1"/>
</dbReference>
<dbReference type="EMBL" id="JABCYN010000030">
    <property type="protein sequence ID" value="KAF6009616.1"/>
    <property type="molecule type" value="Genomic_DNA"/>
</dbReference>
<evidence type="ECO:0000256" key="12">
    <source>
        <dbReference type="ARBA" id="ARBA00023221"/>
    </source>
</evidence>
<feature type="transmembrane region" description="Helical" evidence="13">
    <location>
        <begin position="377"/>
        <end position="406"/>
    </location>
</feature>
<evidence type="ECO:0000313" key="16">
    <source>
        <dbReference type="Proteomes" id="UP000478008"/>
    </source>
</evidence>
<keyword evidence="7 13" id="KW-0560">Oxidoreductase</keyword>
<evidence type="ECO:0000313" key="14">
    <source>
        <dbReference type="EMBL" id="KAF6009616.1"/>
    </source>
</evidence>
<feature type="transmembrane region" description="Helical" evidence="13">
    <location>
        <begin position="281"/>
        <end position="299"/>
    </location>
</feature>
<dbReference type="PROSITE" id="PS01018">
    <property type="entry name" value="STEROL_REDUCT_2"/>
    <property type="match status" value="1"/>
</dbReference>
<dbReference type="GO" id="GO:0006696">
    <property type="term" value="P:ergosterol biosynthetic process"/>
    <property type="evidence" value="ECO:0007669"/>
    <property type="project" value="TreeGrafter"/>
</dbReference>
<dbReference type="OMA" id="PNYMGDL"/>
<feature type="transmembrane region" description="Helical" evidence="13">
    <location>
        <begin position="311"/>
        <end position="330"/>
    </location>
</feature>
<evidence type="ECO:0000313" key="17">
    <source>
        <dbReference type="Proteomes" id="UP000568158"/>
    </source>
</evidence>
<dbReference type="Pfam" id="PF01222">
    <property type="entry name" value="ERG4_ERG24"/>
    <property type="match status" value="1"/>
</dbReference>
<evidence type="ECO:0000256" key="11">
    <source>
        <dbReference type="ARBA" id="ARBA00023166"/>
    </source>
</evidence>
<keyword evidence="11 13" id="KW-1207">Sterol metabolism</keyword>
<sequence>MTELNPKSKQLDFSGVPGSIILTVALPVLVLFLYLLSNDDYHLVQVSLDFEAVKNIVKNQIIDNWRDCFFNYNCWIAYCSWFFGLAVMDLIIPGKWMQGVQLRDGSKLWYLINGKELSLALITVLLGRIYYIGDFNLPELAFLYENILPLIVTTWEFSIILATFCYIGSFIPLIGKNGKDTKERILAVGGNSGNPMFDWFIGRELNPRVGYWDIKLFCELRPGMLLWFLLNIAYVQKQYLKLGYVTNSLLMVNIFQFIYIFDGVLNEEGCLTMIDITTDGFGFMLAFGDLCWVPMTYSLQARYLSLMEFNLPLWAVVMITVIMLSGFWIFKSANNQKSYFRQGKLPNMKSIQTESETKLLVDGWWGLAQHINYFGDILIALSWCLTTGFNTPLTYFYVSYFACLLLDRQKRDEAKCSKKYGKYWKQYTEHVPWKIIPFVY</sequence>
<organism evidence="15 16">
    <name type="scientific">Dekkera bruxellensis</name>
    <name type="common">Brettanomyces custersii</name>
    <dbReference type="NCBI Taxonomy" id="5007"/>
    <lineage>
        <taxon>Eukaryota</taxon>
        <taxon>Fungi</taxon>
        <taxon>Dikarya</taxon>
        <taxon>Ascomycota</taxon>
        <taxon>Saccharomycotina</taxon>
        <taxon>Pichiomycetes</taxon>
        <taxon>Pichiales</taxon>
        <taxon>Pichiaceae</taxon>
        <taxon>Brettanomyces</taxon>
    </lineage>
</organism>
<dbReference type="InterPro" id="IPR018083">
    <property type="entry name" value="Sterol_reductase_CS"/>
</dbReference>
<keyword evidence="12 13" id="KW-0753">Steroid metabolism</keyword>
<feature type="transmembrane region" description="Helical" evidence="13">
    <location>
        <begin position="151"/>
        <end position="174"/>
    </location>
</feature>
<dbReference type="GO" id="GO:0005789">
    <property type="term" value="C:endoplasmic reticulum membrane"/>
    <property type="evidence" value="ECO:0007669"/>
    <property type="project" value="TreeGrafter"/>
</dbReference>
<keyword evidence="6 13" id="KW-1133">Transmembrane helix</keyword>
<evidence type="ECO:0000256" key="3">
    <source>
        <dbReference type="ARBA" id="ARBA00022516"/>
    </source>
</evidence>
<keyword evidence="16" id="KW-1185">Reference proteome</keyword>
<feature type="transmembrane region" description="Helical" evidence="13">
    <location>
        <begin position="108"/>
        <end position="131"/>
    </location>
</feature>
<gene>
    <name evidence="15" type="primary">ERG24</name>
    <name evidence="15" type="ORF">DEBR0S2_18580G</name>
    <name evidence="14" type="ORF">HII12_003162</name>
</gene>
<name>A0A7D9H289_DEKBR</name>
<comment type="subcellular location">
    <subcellularLocation>
        <location evidence="1">Membrane</location>
        <topology evidence="1">Multi-pass membrane protein</topology>
    </subcellularLocation>
</comment>
<evidence type="ECO:0000256" key="1">
    <source>
        <dbReference type="ARBA" id="ARBA00004141"/>
    </source>
</evidence>
<keyword evidence="9 13" id="KW-0443">Lipid metabolism</keyword>
<keyword evidence="3 13" id="KW-0444">Lipid biosynthesis</keyword>
<evidence type="ECO:0000256" key="4">
    <source>
        <dbReference type="ARBA" id="ARBA00022692"/>
    </source>
</evidence>
<evidence type="ECO:0000313" key="15">
    <source>
        <dbReference type="EMBL" id="VUG17889.1"/>
    </source>
</evidence>
<evidence type="ECO:0000256" key="9">
    <source>
        <dbReference type="ARBA" id="ARBA00023098"/>
    </source>
</evidence>
<evidence type="ECO:0000256" key="7">
    <source>
        <dbReference type="ARBA" id="ARBA00023002"/>
    </source>
</evidence>
<dbReference type="InterPro" id="IPR001171">
    <property type="entry name" value="ERG24_DHCR-like"/>
</dbReference>